<dbReference type="AlphaFoldDB" id="D3GA21"/>
<keyword evidence="1" id="KW-0596">Phosphopantetheine</keyword>
<dbReference type="Pfam" id="PF00501">
    <property type="entry name" value="AMP-binding"/>
    <property type="match status" value="1"/>
</dbReference>
<feature type="non-terminal residue" evidence="4">
    <location>
        <position position="1"/>
    </location>
</feature>
<proteinExistence type="predicted"/>
<dbReference type="PROSITE" id="PS00455">
    <property type="entry name" value="AMP_BINDING"/>
    <property type="match status" value="1"/>
</dbReference>
<dbReference type="NCBIfam" id="TIGR01733">
    <property type="entry name" value="AA-adenyl-dom"/>
    <property type="match status" value="1"/>
</dbReference>
<dbReference type="FunFam" id="2.30.38.10:FF:000001">
    <property type="entry name" value="Non-ribosomal peptide synthetase PvdI"/>
    <property type="match status" value="1"/>
</dbReference>
<dbReference type="InterPro" id="IPR020845">
    <property type="entry name" value="AMP-binding_CS"/>
</dbReference>
<dbReference type="GO" id="GO:0005737">
    <property type="term" value="C:cytoplasm"/>
    <property type="evidence" value="ECO:0007669"/>
    <property type="project" value="TreeGrafter"/>
</dbReference>
<evidence type="ECO:0000313" key="4">
    <source>
        <dbReference type="EMBL" id="ACV53794.1"/>
    </source>
</evidence>
<dbReference type="PANTHER" id="PTHR45527:SF1">
    <property type="entry name" value="FATTY ACID SYNTHASE"/>
    <property type="match status" value="1"/>
</dbReference>
<dbReference type="Gene3D" id="3.40.50.12780">
    <property type="entry name" value="N-terminal domain of ligase-like"/>
    <property type="match status" value="1"/>
</dbReference>
<protein>
    <submittedName>
        <fullName evidence="4">Non-ribosomal peptide synthetase</fullName>
    </submittedName>
</protein>
<dbReference type="GO" id="GO:0044550">
    <property type="term" value="P:secondary metabolite biosynthetic process"/>
    <property type="evidence" value="ECO:0007669"/>
    <property type="project" value="TreeGrafter"/>
</dbReference>
<name>D3GA21_9CHRO</name>
<dbReference type="InterPro" id="IPR020459">
    <property type="entry name" value="AMP-binding"/>
</dbReference>
<evidence type="ECO:0000259" key="3">
    <source>
        <dbReference type="Pfam" id="PF00501"/>
    </source>
</evidence>
<dbReference type="SUPFAM" id="SSF56801">
    <property type="entry name" value="Acetyl-CoA synthetase-like"/>
    <property type="match status" value="1"/>
</dbReference>
<keyword evidence="2" id="KW-0597">Phosphoprotein</keyword>
<dbReference type="PRINTS" id="PR00154">
    <property type="entry name" value="AMPBINDING"/>
</dbReference>
<gene>
    <name evidence="4" type="primary">NRPS</name>
</gene>
<dbReference type="EMBL" id="FJ603047">
    <property type="protein sequence ID" value="ACV53794.1"/>
    <property type="molecule type" value="Genomic_DNA"/>
</dbReference>
<dbReference type="GO" id="GO:0043041">
    <property type="term" value="P:amino acid activation for nonribosomal peptide biosynthetic process"/>
    <property type="evidence" value="ECO:0007669"/>
    <property type="project" value="TreeGrafter"/>
</dbReference>
<evidence type="ECO:0000256" key="1">
    <source>
        <dbReference type="ARBA" id="ARBA00022450"/>
    </source>
</evidence>
<reference evidence="4" key="1">
    <citation type="submission" date="2009-01" db="EMBL/GenBank/DDBJ databases">
        <title>Nonribosomal peptide synthetases in thermotolerant cyanobacteria.</title>
        <authorList>
            <person name="Hess W.R."/>
            <person name="Scholz I."/>
        </authorList>
    </citation>
    <scope>NUCLEOTIDE SEQUENCE</scope>
    <source>
        <strain evidence="4">LLi5</strain>
    </source>
</reference>
<dbReference type="InterPro" id="IPR000873">
    <property type="entry name" value="AMP-dep_synth/lig_dom"/>
</dbReference>
<dbReference type="InterPro" id="IPR010071">
    <property type="entry name" value="AA_adenyl_dom"/>
</dbReference>
<evidence type="ECO:0000256" key="2">
    <source>
        <dbReference type="ARBA" id="ARBA00022553"/>
    </source>
</evidence>
<dbReference type="InterPro" id="IPR042099">
    <property type="entry name" value="ANL_N_sf"/>
</dbReference>
<dbReference type="PANTHER" id="PTHR45527">
    <property type="entry name" value="NONRIBOSOMAL PEPTIDE SYNTHETASE"/>
    <property type="match status" value="1"/>
</dbReference>
<sequence>LDPTYPPQRLAFALSDSQVSVLLTQEHLLENLPQLKSPLVCLDSDWELIKKESQKNLATPVTAKNLAYVIYTSGSTGQPKGVAIAHQSLVNYTEAAIAQFEISKRDRILQFASISFDAAAEEIFPCLARGATLILRTAKILSSIPVFLQTCHDWQLTVLDLPTAFWHQIVAELPNIDLSIPDSVRLVIIGGEKVLPERLIIWQQQVRGVRLINTYGPTEATIVTTTCDLSELQVSEYAGRNLPIGKPVANTQTYILDPHLNPTPIGVPGELYIGGVGLARGYLNRPHLTDAAFIPNPFSTIPEVRLYKTRDLARYCVDGTIEFLGRIDR</sequence>
<organism evidence="4">
    <name type="scientific">Cyanobacterium sp. LLi5</name>
    <dbReference type="NCBI Taxonomy" id="397327"/>
    <lineage>
        <taxon>Bacteria</taxon>
        <taxon>Bacillati</taxon>
        <taxon>Cyanobacteriota</taxon>
        <taxon>Cyanophyceae</taxon>
        <taxon>Oscillatoriophycideae</taxon>
        <taxon>Chroococcales</taxon>
        <taxon>Geminocystaceae</taxon>
        <taxon>Cyanobacterium</taxon>
    </lineage>
</organism>
<accession>D3GA21</accession>
<dbReference type="GO" id="GO:0031177">
    <property type="term" value="F:phosphopantetheine binding"/>
    <property type="evidence" value="ECO:0007669"/>
    <property type="project" value="TreeGrafter"/>
</dbReference>
<feature type="non-terminal residue" evidence="4">
    <location>
        <position position="329"/>
    </location>
</feature>
<feature type="domain" description="AMP-dependent synthetase/ligase" evidence="3">
    <location>
        <begin position="1"/>
        <end position="283"/>
    </location>
</feature>